<dbReference type="Proteomes" id="UP001642409">
    <property type="component" value="Unassembled WGS sequence"/>
</dbReference>
<comment type="caution">
    <text evidence="1">The sequence shown here is derived from an EMBL/GenBank/DDBJ whole genome shotgun (WGS) entry which is preliminary data.</text>
</comment>
<dbReference type="AlphaFoldDB" id="A0AA86P341"/>
<keyword evidence="3" id="KW-1185">Reference proteome</keyword>
<proteinExistence type="predicted"/>
<name>A0AA86P341_9EUKA</name>
<reference evidence="1" key="1">
    <citation type="submission" date="2023-06" db="EMBL/GenBank/DDBJ databases">
        <authorList>
            <person name="Kurt Z."/>
        </authorList>
    </citation>
    <scope>NUCLEOTIDE SEQUENCE</scope>
</reference>
<reference evidence="2 3" key="2">
    <citation type="submission" date="2024-07" db="EMBL/GenBank/DDBJ databases">
        <authorList>
            <person name="Akdeniz Z."/>
        </authorList>
    </citation>
    <scope>NUCLEOTIDE SEQUENCE [LARGE SCALE GENOMIC DNA]</scope>
</reference>
<evidence type="ECO:0000313" key="3">
    <source>
        <dbReference type="Proteomes" id="UP001642409"/>
    </source>
</evidence>
<evidence type="ECO:0000313" key="2">
    <source>
        <dbReference type="EMBL" id="CAL6101378.1"/>
    </source>
</evidence>
<gene>
    <name evidence="1" type="ORF">HINF_LOCUS17975</name>
    <name evidence="2" type="ORF">HINF_LOCUS71162</name>
</gene>
<protein>
    <submittedName>
        <fullName evidence="2">Hypothetical_protein</fullName>
    </submittedName>
</protein>
<sequence>MNRITLQIHNQWEQKSLQKSNQSFPAFKQNKGANLQQTNQNKSPKTFGSKYPLLVEMEFKKTQVQYIARSKFAPLSMQQINQLVLKTNQFSKKEIVEEKPEDKPDVHLGVPRVNININKQRPQSHFPKLLNTTPMQYQTNLMRPKSSLEKMTSIQ</sequence>
<organism evidence="1">
    <name type="scientific">Hexamita inflata</name>
    <dbReference type="NCBI Taxonomy" id="28002"/>
    <lineage>
        <taxon>Eukaryota</taxon>
        <taxon>Metamonada</taxon>
        <taxon>Diplomonadida</taxon>
        <taxon>Hexamitidae</taxon>
        <taxon>Hexamitinae</taxon>
        <taxon>Hexamita</taxon>
    </lineage>
</organism>
<accession>A0AA86P341</accession>
<dbReference type="EMBL" id="CATOUU010000461">
    <property type="protein sequence ID" value="CAI9930330.1"/>
    <property type="molecule type" value="Genomic_DNA"/>
</dbReference>
<evidence type="ECO:0000313" key="1">
    <source>
        <dbReference type="EMBL" id="CAI9930330.1"/>
    </source>
</evidence>
<dbReference type="EMBL" id="CAXDID020000543">
    <property type="protein sequence ID" value="CAL6101378.1"/>
    <property type="molecule type" value="Genomic_DNA"/>
</dbReference>